<protein>
    <submittedName>
        <fullName evidence="1">DUF5992 family protein</fullName>
    </submittedName>
</protein>
<name>A0ABD5SII4_9EURY</name>
<evidence type="ECO:0000313" key="1">
    <source>
        <dbReference type="EMBL" id="MFC6755065.1"/>
    </source>
</evidence>
<organism evidence="1 2">
    <name type="scientific">Halorubrum tibetense</name>
    <dbReference type="NCBI Taxonomy" id="175631"/>
    <lineage>
        <taxon>Archaea</taxon>
        <taxon>Methanobacteriati</taxon>
        <taxon>Methanobacteriota</taxon>
        <taxon>Stenosarchaea group</taxon>
        <taxon>Halobacteria</taxon>
        <taxon>Halobacteriales</taxon>
        <taxon>Haloferacaceae</taxon>
        <taxon>Halorubrum</taxon>
    </lineage>
</organism>
<dbReference type="EMBL" id="JBHSWW010000510">
    <property type="protein sequence ID" value="MFC6755065.1"/>
    <property type="molecule type" value="Genomic_DNA"/>
</dbReference>
<dbReference type="Pfam" id="PF19454">
    <property type="entry name" value="DUF5992"/>
    <property type="match status" value="1"/>
</dbReference>
<keyword evidence="2" id="KW-1185">Reference proteome</keyword>
<dbReference type="InterPro" id="IPR046034">
    <property type="entry name" value="DUF5992"/>
</dbReference>
<dbReference type="AlphaFoldDB" id="A0ABD5SII4"/>
<evidence type="ECO:0000313" key="2">
    <source>
        <dbReference type="Proteomes" id="UP001596442"/>
    </source>
</evidence>
<accession>A0ABD5SII4</accession>
<gene>
    <name evidence="1" type="ORF">ACFQEU_16590</name>
</gene>
<sequence length="120" mass="12552">MSGIKLITLISLALLSFAAVAGGRTNAAIPSKIDLVQAGTAGFMIFGDFGNVGSCTVSDQVFVKASHPQYSQIYSTVLAAFMSGKKVSGYAHLCEPVAWYSTPSITYNVLTEAGSISVEH</sequence>
<dbReference type="RefSeq" id="WP_379783937.1">
    <property type="nucleotide sequence ID" value="NZ_JBHSWW010000510.1"/>
</dbReference>
<proteinExistence type="predicted"/>
<dbReference type="Proteomes" id="UP001596442">
    <property type="component" value="Unassembled WGS sequence"/>
</dbReference>
<reference evidence="1 2" key="1">
    <citation type="journal article" date="2019" name="Int. J. Syst. Evol. Microbiol.">
        <title>The Global Catalogue of Microorganisms (GCM) 10K type strain sequencing project: providing services to taxonomists for standard genome sequencing and annotation.</title>
        <authorList>
            <consortium name="The Broad Institute Genomics Platform"/>
            <consortium name="The Broad Institute Genome Sequencing Center for Infectious Disease"/>
            <person name="Wu L."/>
            <person name="Ma J."/>
        </authorList>
    </citation>
    <scope>NUCLEOTIDE SEQUENCE [LARGE SCALE GENOMIC DNA]</scope>
    <source>
        <strain evidence="1 2">CGMCC 1.3239</strain>
    </source>
</reference>
<comment type="caution">
    <text evidence="1">The sequence shown here is derived from an EMBL/GenBank/DDBJ whole genome shotgun (WGS) entry which is preliminary data.</text>
</comment>